<sequence>MQQYILPIARSQQANFTTGFNLLPVASKNSLLISNSTWNLYAALKAHPRLVFLKFHPGATNSCSNDMALKQGSKSNPTEGHIGILFSEGWVAKSTKTFLASTSRKQNAKVSRRQNLPAEEIELYKNFILHSYQILSLETLGNSA</sequence>
<name>A0A4C1TRD3_EUMVA</name>
<protein>
    <submittedName>
        <fullName evidence="1">Uncharacterized protein</fullName>
    </submittedName>
</protein>
<dbReference type="Proteomes" id="UP000299102">
    <property type="component" value="Unassembled WGS sequence"/>
</dbReference>
<evidence type="ECO:0000313" key="1">
    <source>
        <dbReference type="EMBL" id="GBP16543.1"/>
    </source>
</evidence>
<comment type="caution">
    <text evidence="1">The sequence shown here is derived from an EMBL/GenBank/DDBJ whole genome shotgun (WGS) entry which is preliminary data.</text>
</comment>
<accession>A0A4C1TRD3</accession>
<evidence type="ECO:0000313" key="2">
    <source>
        <dbReference type="Proteomes" id="UP000299102"/>
    </source>
</evidence>
<proteinExistence type="predicted"/>
<organism evidence="1 2">
    <name type="scientific">Eumeta variegata</name>
    <name type="common">Bagworm moth</name>
    <name type="synonym">Eumeta japonica</name>
    <dbReference type="NCBI Taxonomy" id="151549"/>
    <lineage>
        <taxon>Eukaryota</taxon>
        <taxon>Metazoa</taxon>
        <taxon>Ecdysozoa</taxon>
        <taxon>Arthropoda</taxon>
        <taxon>Hexapoda</taxon>
        <taxon>Insecta</taxon>
        <taxon>Pterygota</taxon>
        <taxon>Neoptera</taxon>
        <taxon>Endopterygota</taxon>
        <taxon>Lepidoptera</taxon>
        <taxon>Glossata</taxon>
        <taxon>Ditrysia</taxon>
        <taxon>Tineoidea</taxon>
        <taxon>Psychidae</taxon>
        <taxon>Oiketicinae</taxon>
        <taxon>Eumeta</taxon>
    </lineage>
</organism>
<dbReference type="EMBL" id="BGZK01006059">
    <property type="protein sequence ID" value="GBP16543.1"/>
    <property type="molecule type" value="Genomic_DNA"/>
</dbReference>
<reference evidence="1 2" key="1">
    <citation type="journal article" date="2019" name="Commun. Biol.">
        <title>The bagworm genome reveals a unique fibroin gene that provides high tensile strength.</title>
        <authorList>
            <person name="Kono N."/>
            <person name="Nakamura H."/>
            <person name="Ohtoshi R."/>
            <person name="Tomita M."/>
            <person name="Numata K."/>
            <person name="Arakawa K."/>
        </authorList>
    </citation>
    <scope>NUCLEOTIDE SEQUENCE [LARGE SCALE GENOMIC DNA]</scope>
</reference>
<dbReference type="AlphaFoldDB" id="A0A4C1TRD3"/>
<keyword evidence="2" id="KW-1185">Reference proteome</keyword>
<gene>
    <name evidence="1" type="ORF">EVAR_72734_1</name>
</gene>